<feature type="domain" description="Cupin type-2" evidence="1">
    <location>
        <begin position="37"/>
        <end position="102"/>
    </location>
</feature>
<organism evidence="2 3">
    <name type="scientific">Pontiella desulfatans</name>
    <dbReference type="NCBI Taxonomy" id="2750659"/>
    <lineage>
        <taxon>Bacteria</taxon>
        <taxon>Pseudomonadati</taxon>
        <taxon>Kiritimatiellota</taxon>
        <taxon>Kiritimatiellia</taxon>
        <taxon>Kiritimatiellales</taxon>
        <taxon>Pontiellaceae</taxon>
        <taxon>Pontiella</taxon>
    </lineage>
</organism>
<dbReference type="RefSeq" id="WP_136081541.1">
    <property type="nucleotide sequence ID" value="NZ_CAAHFG010000003.1"/>
</dbReference>
<dbReference type="Pfam" id="PF07883">
    <property type="entry name" value="Cupin_2"/>
    <property type="match status" value="1"/>
</dbReference>
<dbReference type="InterPro" id="IPR011051">
    <property type="entry name" value="RmlC_Cupin_sf"/>
</dbReference>
<dbReference type="AlphaFoldDB" id="A0A6C2U7Y3"/>
<dbReference type="SUPFAM" id="SSF51182">
    <property type="entry name" value="RmlC-like cupins"/>
    <property type="match status" value="1"/>
</dbReference>
<gene>
    <name evidence="2" type="ORF">PDESU_04568</name>
</gene>
<dbReference type="PANTHER" id="PTHR37694:SF1">
    <property type="entry name" value="SLR8022 PROTEIN"/>
    <property type="match status" value="1"/>
</dbReference>
<dbReference type="InterPro" id="IPR013096">
    <property type="entry name" value="Cupin_2"/>
</dbReference>
<reference evidence="2 3" key="1">
    <citation type="submission" date="2019-04" db="EMBL/GenBank/DDBJ databases">
        <authorList>
            <person name="Van Vliet M D."/>
        </authorList>
    </citation>
    <scope>NUCLEOTIDE SEQUENCE [LARGE SCALE GENOMIC DNA]</scope>
    <source>
        <strain evidence="2 3">F1</strain>
    </source>
</reference>
<protein>
    <recommendedName>
        <fullName evidence="1">Cupin type-2 domain-containing protein</fullName>
    </recommendedName>
</protein>
<name>A0A6C2U7Y3_PONDE</name>
<proteinExistence type="predicted"/>
<evidence type="ECO:0000313" key="3">
    <source>
        <dbReference type="Proteomes" id="UP000366872"/>
    </source>
</evidence>
<dbReference type="PANTHER" id="PTHR37694">
    <property type="entry name" value="SLR8022 PROTEIN"/>
    <property type="match status" value="1"/>
</dbReference>
<evidence type="ECO:0000259" key="1">
    <source>
        <dbReference type="Pfam" id="PF07883"/>
    </source>
</evidence>
<dbReference type="Gene3D" id="2.60.120.10">
    <property type="entry name" value="Jelly Rolls"/>
    <property type="match status" value="1"/>
</dbReference>
<dbReference type="InterPro" id="IPR014710">
    <property type="entry name" value="RmlC-like_jellyroll"/>
</dbReference>
<dbReference type="CDD" id="cd02230">
    <property type="entry name" value="cupin_HP0902-like"/>
    <property type="match status" value="1"/>
</dbReference>
<accession>A0A6C2U7Y3</accession>
<sequence length="109" mass="12051">MNEYINRALDLKKEVSYADGAVISKTLLKKEVGNITLFSFDKGQGLSEHTSPFDAVVQVVEGQGSFIVDGEMQTVKEGEMFIMPANIPHDVQAAEQPFKMLLTMIRSEA</sequence>
<dbReference type="EMBL" id="CAAHFG010000003">
    <property type="protein sequence ID" value="VGO15979.1"/>
    <property type="molecule type" value="Genomic_DNA"/>
</dbReference>
<keyword evidence="3" id="KW-1185">Reference proteome</keyword>
<dbReference type="Proteomes" id="UP000366872">
    <property type="component" value="Unassembled WGS sequence"/>
</dbReference>
<evidence type="ECO:0000313" key="2">
    <source>
        <dbReference type="EMBL" id="VGO15979.1"/>
    </source>
</evidence>